<keyword evidence="1" id="KW-1185">Reference proteome</keyword>
<name>A0AB40C6R2_DIOCR</name>
<dbReference type="GeneID" id="120272761"/>
<evidence type="ECO:0000313" key="2">
    <source>
        <dbReference type="RefSeq" id="XP_039135517.1"/>
    </source>
</evidence>
<proteinExistence type="predicted"/>
<evidence type="ECO:0000313" key="1">
    <source>
        <dbReference type="Proteomes" id="UP001515500"/>
    </source>
</evidence>
<dbReference type="InterPro" id="IPR021109">
    <property type="entry name" value="Peptidase_aspartic_dom_sf"/>
</dbReference>
<accession>A0AB40C6R2</accession>
<gene>
    <name evidence="2" type="primary">LOC120272761</name>
</gene>
<dbReference type="RefSeq" id="XP_039135517.1">
    <property type="nucleotide sequence ID" value="XM_039279583.1"/>
</dbReference>
<protein>
    <submittedName>
        <fullName evidence="2">Uncharacterized protein LOC120272761</fullName>
    </submittedName>
</protein>
<reference evidence="2" key="1">
    <citation type="submission" date="2025-08" db="UniProtKB">
        <authorList>
            <consortium name="RefSeq"/>
        </authorList>
    </citation>
    <scope>IDENTIFICATION</scope>
</reference>
<organism evidence="1 2">
    <name type="scientific">Dioscorea cayennensis subsp. rotundata</name>
    <name type="common">White Guinea yam</name>
    <name type="synonym">Dioscorea rotundata</name>
    <dbReference type="NCBI Taxonomy" id="55577"/>
    <lineage>
        <taxon>Eukaryota</taxon>
        <taxon>Viridiplantae</taxon>
        <taxon>Streptophyta</taxon>
        <taxon>Embryophyta</taxon>
        <taxon>Tracheophyta</taxon>
        <taxon>Spermatophyta</taxon>
        <taxon>Magnoliopsida</taxon>
        <taxon>Liliopsida</taxon>
        <taxon>Dioscoreales</taxon>
        <taxon>Dioscoreaceae</taxon>
        <taxon>Dioscorea</taxon>
    </lineage>
</organism>
<dbReference type="PANTHER" id="PTHR33067">
    <property type="entry name" value="RNA-DIRECTED DNA POLYMERASE-RELATED"/>
    <property type="match status" value="1"/>
</dbReference>
<dbReference type="AlphaFoldDB" id="A0AB40C6R2"/>
<sequence>MSVPEYQPKFPYPAMVKKDQQDEQFKKFLEMFKTLHINVQFIKALAQMAHYAKYPKELLTKKMKLEEMDTVTLSKECFAIISNTIRKKEKDLGDFTIPCTIGRMIDEKALADLGESINLMSYKNFQKLGLGELKPTKMTLQLANRSVHHPMCIIVDILVKVDRFISLVDFIILDLEDKVEVPLILG</sequence>
<dbReference type="PANTHER" id="PTHR33067:SF35">
    <property type="entry name" value="ASPARTIC PEPTIDASE DDI1-TYPE DOMAIN-CONTAINING PROTEIN"/>
    <property type="match status" value="1"/>
</dbReference>
<dbReference type="Proteomes" id="UP001515500">
    <property type="component" value="Chromosome 2"/>
</dbReference>
<dbReference type="CDD" id="cd00303">
    <property type="entry name" value="retropepsin_like"/>
    <property type="match status" value="1"/>
</dbReference>
<dbReference type="Gene3D" id="2.40.70.10">
    <property type="entry name" value="Acid Proteases"/>
    <property type="match status" value="1"/>
</dbReference>